<proteinExistence type="predicted"/>
<dbReference type="SUPFAM" id="SSF54060">
    <property type="entry name" value="His-Me finger endonucleases"/>
    <property type="match status" value="1"/>
</dbReference>
<dbReference type="InterPro" id="IPR044925">
    <property type="entry name" value="His-Me_finger_sf"/>
</dbReference>
<dbReference type="Gene3D" id="3.90.75.20">
    <property type="match status" value="1"/>
</dbReference>
<gene>
    <name evidence="2" type="ORF">TCT1_30300</name>
</gene>
<organism evidence="2 3">
    <name type="scientific">Xenorhabdus taiwanensis</name>
    <dbReference type="NCBI Taxonomy" id="3085177"/>
    <lineage>
        <taxon>Bacteria</taxon>
        <taxon>Pseudomonadati</taxon>
        <taxon>Pseudomonadota</taxon>
        <taxon>Gammaproteobacteria</taxon>
        <taxon>Enterobacterales</taxon>
        <taxon>Morganellaceae</taxon>
        <taxon>Xenorhabdus</taxon>
    </lineage>
</organism>
<sequence length="193" mass="22464">MDLSLSELSEVFTCNIELGELYWKPRDRHQFNNDFAHKMWSLQYVGKRAGGKDGCGYVVVHTKGIAIRVHRAIWIFAHGSIPSSLFIDHINHIRDDNRIVNLRLVTHLQNMKNQAMHSTNISGVNGVSFDRKKRKWIASLRHLDNTVNLGEFTSMDEAIEARLEGNQRFNFHPNHGRDRYLDTPYIDPWNRVK</sequence>
<dbReference type="RefSeq" id="WP_374051645.1">
    <property type="nucleotide sequence ID" value="NZ_AP028978.1"/>
</dbReference>
<name>A0ABN7C6U3_9GAMM</name>
<evidence type="ECO:0000313" key="3">
    <source>
        <dbReference type="Proteomes" id="UP001529514"/>
    </source>
</evidence>
<dbReference type="Pfam" id="PF13392">
    <property type="entry name" value="HNH_3"/>
    <property type="match status" value="1"/>
</dbReference>
<protein>
    <recommendedName>
        <fullName evidence="1">HNH nuclease domain-containing protein</fullName>
    </recommendedName>
</protein>
<feature type="domain" description="HNH nuclease" evidence="1">
    <location>
        <begin position="69"/>
        <end position="111"/>
    </location>
</feature>
<evidence type="ECO:0000259" key="1">
    <source>
        <dbReference type="Pfam" id="PF13392"/>
    </source>
</evidence>
<evidence type="ECO:0000313" key="2">
    <source>
        <dbReference type="EMBL" id="BET98109.1"/>
    </source>
</evidence>
<accession>A0ABN7C6U3</accession>
<reference evidence="2 3" key="1">
    <citation type="submission" date="2023-10" db="EMBL/GenBank/DDBJ databases">
        <title>Xenorhabdus taiwanensis sp. nov., a symbiotic bacterium associated with the entomopathogenic nematode Steinernema taiwanensis.</title>
        <authorList>
            <person name="Tseng C.T."/>
            <person name="Shu H.Y."/>
            <person name="Chen M.H."/>
            <person name="Fang Y.J."/>
            <person name="Wu T.L."/>
            <person name="Lin Y.C."/>
            <person name="Huang C.J."/>
        </authorList>
    </citation>
    <scope>NUCLEOTIDE SEQUENCE [LARGE SCALE GENOMIC DNA]</scope>
    <source>
        <strain evidence="2 3">TCT-1</strain>
    </source>
</reference>
<dbReference type="EMBL" id="AP028978">
    <property type="protein sequence ID" value="BET98109.1"/>
    <property type="molecule type" value="Genomic_DNA"/>
</dbReference>
<dbReference type="InterPro" id="IPR003615">
    <property type="entry name" value="HNH_nuc"/>
</dbReference>
<dbReference type="Proteomes" id="UP001529514">
    <property type="component" value="Chromosome"/>
</dbReference>
<keyword evidence="3" id="KW-1185">Reference proteome</keyword>